<dbReference type="Gene3D" id="2.30.30.40">
    <property type="entry name" value="SH3 Domains"/>
    <property type="match status" value="1"/>
</dbReference>
<gene>
    <name evidence="3" type="ORF">SAMN05660462_00899</name>
</gene>
<dbReference type="EMBL" id="FNQE01000007">
    <property type="protein sequence ID" value="SDY78369.1"/>
    <property type="molecule type" value="Genomic_DNA"/>
</dbReference>
<dbReference type="InterPro" id="IPR011583">
    <property type="entry name" value="Chitinase_II/V-like_cat"/>
</dbReference>
<evidence type="ECO:0000259" key="2">
    <source>
        <dbReference type="PROSITE" id="PS51910"/>
    </source>
</evidence>
<keyword evidence="1" id="KW-0812">Transmembrane</keyword>
<dbReference type="SMART" id="SM00636">
    <property type="entry name" value="Glyco_18"/>
    <property type="match status" value="1"/>
</dbReference>
<dbReference type="PROSITE" id="PS51910">
    <property type="entry name" value="GH18_2"/>
    <property type="match status" value="1"/>
</dbReference>
<dbReference type="Pfam" id="PF08239">
    <property type="entry name" value="SH3_3"/>
    <property type="match status" value="1"/>
</dbReference>
<dbReference type="STRING" id="415015.SAMN05660462_00899"/>
<dbReference type="AlphaFoldDB" id="A0A1H3MQL7"/>
<dbReference type="SUPFAM" id="SSF51445">
    <property type="entry name" value="(Trans)glycosidases"/>
    <property type="match status" value="1"/>
</dbReference>
<organism evidence="3 4">
    <name type="scientific">Proteiniborus ethanoligenes</name>
    <dbReference type="NCBI Taxonomy" id="415015"/>
    <lineage>
        <taxon>Bacteria</taxon>
        <taxon>Bacillati</taxon>
        <taxon>Bacillota</taxon>
        <taxon>Clostridia</taxon>
        <taxon>Eubacteriales</taxon>
        <taxon>Proteiniborus</taxon>
    </lineage>
</organism>
<dbReference type="InterPro" id="IPR029070">
    <property type="entry name" value="Chitinase_insertion_sf"/>
</dbReference>
<dbReference type="RefSeq" id="WP_091727795.1">
    <property type="nucleotide sequence ID" value="NZ_FNQE01000007.1"/>
</dbReference>
<evidence type="ECO:0000313" key="4">
    <source>
        <dbReference type="Proteomes" id="UP000198625"/>
    </source>
</evidence>
<feature type="transmembrane region" description="Helical" evidence="1">
    <location>
        <begin position="6"/>
        <end position="26"/>
    </location>
</feature>
<keyword evidence="1" id="KW-0472">Membrane</keyword>
<accession>A0A1H3MQL7</accession>
<dbReference type="GO" id="GO:0008061">
    <property type="term" value="F:chitin binding"/>
    <property type="evidence" value="ECO:0007669"/>
    <property type="project" value="InterPro"/>
</dbReference>
<dbReference type="InterPro" id="IPR003646">
    <property type="entry name" value="SH3-like_bac-type"/>
</dbReference>
<dbReference type="InterPro" id="IPR001223">
    <property type="entry name" value="Glyco_hydro18_cat"/>
</dbReference>
<dbReference type="Proteomes" id="UP000198625">
    <property type="component" value="Unassembled WGS sequence"/>
</dbReference>
<reference evidence="3 4" key="1">
    <citation type="submission" date="2016-10" db="EMBL/GenBank/DDBJ databases">
        <authorList>
            <person name="de Groot N.N."/>
        </authorList>
    </citation>
    <scope>NUCLEOTIDE SEQUENCE [LARGE SCALE GENOMIC DNA]</scope>
    <source>
        <strain evidence="3 4">DSM 21650</strain>
    </source>
</reference>
<keyword evidence="4" id="KW-1185">Reference proteome</keyword>
<dbReference type="Gene3D" id="3.10.50.10">
    <property type="match status" value="1"/>
</dbReference>
<dbReference type="PANTHER" id="PTHR46066">
    <property type="entry name" value="CHITINASE DOMAIN-CONTAINING PROTEIN 1 FAMILY MEMBER"/>
    <property type="match status" value="1"/>
</dbReference>
<dbReference type="PANTHER" id="PTHR46066:SF2">
    <property type="entry name" value="CHITINASE DOMAIN-CONTAINING PROTEIN 1"/>
    <property type="match status" value="1"/>
</dbReference>
<evidence type="ECO:0000256" key="1">
    <source>
        <dbReference type="SAM" id="Phobius"/>
    </source>
</evidence>
<dbReference type="Pfam" id="PF00704">
    <property type="entry name" value="Glyco_hydro_18"/>
    <property type="match status" value="1"/>
</dbReference>
<evidence type="ECO:0000313" key="3">
    <source>
        <dbReference type="EMBL" id="SDY78369.1"/>
    </source>
</evidence>
<dbReference type="OrthoDB" id="9775889at2"/>
<proteinExistence type="predicted"/>
<keyword evidence="1" id="KW-1133">Transmembrane helix</keyword>
<protein>
    <submittedName>
        <fullName evidence="3">Spore germination protein YaaH</fullName>
    </submittedName>
</protein>
<dbReference type="Gene3D" id="3.20.20.80">
    <property type="entry name" value="Glycosidases"/>
    <property type="match status" value="1"/>
</dbReference>
<name>A0A1H3MQL7_9FIRM</name>
<dbReference type="InterPro" id="IPR017853">
    <property type="entry name" value="GH"/>
</dbReference>
<sequence>MVKKVVLFIATIASMTIFVVTGILLLRGMGNYSTVMAFSDNETSIIFEDKYIEGYEKPIIEEGKILLPINFLKDYIYSDIEHSNEYDRLYVNIDKPIFSLETEELTNRIKDGIKLNFLTEKIENISYLNIIGLEKIFNIKTEYNKENNVLIIDRIKEMAYTGQVKKGTNLRLSKSPIGEKIYKLEKNEKAVVFEKDGKWVKARTNNGYIGYALQKNLEISEENIEINYKLNEIREAQKTNERINLVWTHISKYSPDLSKEQVIEGLDIISPTWFSISSDNGFLVNNGDIKYSNDAHEKGYRVWGLIDNSFDKDLTKGLLLDEKAQENVINQILVYASIYNLDGINIDFENVYYENKDNFTLFVDKLTKALKEQNLVVSIDMTVPSSSETWSKFYDREKLGQIVDYCMVMTYDEHWSSSPISGSVASIEWVEKGLQNTLKYIPNEKLIMGIPFYTREWEETKDNNGRVKVKSKAFSMEGVNNIIKENNSQVIWLEETGQHYTEYIKDGKKYRIWLEDEKSIELKSSLVHKYDLAGVASWRKGFETENIWPVLNRILKEDSSKLVKNK</sequence>
<feature type="domain" description="GH18" evidence="2">
    <location>
        <begin position="242"/>
        <end position="558"/>
    </location>
</feature>
<dbReference type="GO" id="GO:0005975">
    <property type="term" value="P:carbohydrate metabolic process"/>
    <property type="evidence" value="ECO:0007669"/>
    <property type="project" value="InterPro"/>
</dbReference>